<dbReference type="PANTHER" id="PTHR30629">
    <property type="entry name" value="PROPHAGE INTEGRASE"/>
    <property type="match status" value="1"/>
</dbReference>
<keyword evidence="4" id="KW-0233">DNA recombination</keyword>
<dbReference type="InterPro" id="IPR013762">
    <property type="entry name" value="Integrase-like_cat_sf"/>
</dbReference>
<organism evidence="9 10">
    <name type="scientific">Billgrantia campisalis</name>
    <dbReference type="NCBI Taxonomy" id="74661"/>
    <lineage>
        <taxon>Bacteria</taxon>
        <taxon>Pseudomonadati</taxon>
        <taxon>Pseudomonadota</taxon>
        <taxon>Gammaproteobacteria</taxon>
        <taxon>Oceanospirillales</taxon>
        <taxon>Halomonadaceae</taxon>
        <taxon>Billgrantia</taxon>
    </lineage>
</organism>
<dbReference type="CDD" id="cd00796">
    <property type="entry name" value="INT_Rci_Hp1_C"/>
    <property type="match status" value="1"/>
</dbReference>
<evidence type="ECO:0000313" key="10">
    <source>
        <dbReference type="Proteomes" id="UP000814385"/>
    </source>
</evidence>
<evidence type="ECO:0000256" key="6">
    <source>
        <dbReference type="SAM" id="MobiDB-lite"/>
    </source>
</evidence>
<evidence type="ECO:0000256" key="3">
    <source>
        <dbReference type="ARBA" id="ARBA00023125"/>
    </source>
</evidence>
<gene>
    <name evidence="9" type="ORF">HOP52_18970</name>
</gene>
<dbReference type="PROSITE" id="PS51900">
    <property type="entry name" value="CB"/>
    <property type="match status" value="1"/>
</dbReference>
<dbReference type="Gene3D" id="1.10.443.10">
    <property type="entry name" value="Intergrase catalytic core"/>
    <property type="match status" value="1"/>
</dbReference>
<feature type="compositionally biased region" description="Basic and acidic residues" evidence="6">
    <location>
        <begin position="361"/>
        <end position="379"/>
    </location>
</feature>
<dbReference type="SUPFAM" id="SSF56349">
    <property type="entry name" value="DNA breaking-rejoining enzymes"/>
    <property type="match status" value="1"/>
</dbReference>
<accession>A0ABS9PDJ0</accession>
<evidence type="ECO:0000313" key="9">
    <source>
        <dbReference type="EMBL" id="MCG6659830.1"/>
    </source>
</evidence>
<feature type="region of interest" description="Disordered" evidence="6">
    <location>
        <begin position="355"/>
        <end position="424"/>
    </location>
</feature>
<comment type="caution">
    <text evidence="9">The sequence shown here is derived from an EMBL/GenBank/DDBJ whole genome shotgun (WGS) entry which is preliminary data.</text>
</comment>
<evidence type="ECO:0000259" key="7">
    <source>
        <dbReference type="PROSITE" id="PS51898"/>
    </source>
</evidence>
<dbReference type="Pfam" id="PF00589">
    <property type="entry name" value="Phage_integrase"/>
    <property type="match status" value="1"/>
</dbReference>
<name>A0ABS9PDJ0_9GAMM</name>
<dbReference type="EMBL" id="JABFUC010000024">
    <property type="protein sequence ID" value="MCG6659830.1"/>
    <property type="molecule type" value="Genomic_DNA"/>
</dbReference>
<evidence type="ECO:0000256" key="4">
    <source>
        <dbReference type="ARBA" id="ARBA00023172"/>
    </source>
</evidence>
<dbReference type="Gene3D" id="1.10.150.130">
    <property type="match status" value="1"/>
</dbReference>
<feature type="domain" description="Tyr recombinase" evidence="7">
    <location>
        <begin position="181"/>
        <end position="353"/>
    </location>
</feature>
<evidence type="ECO:0000256" key="1">
    <source>
        <dbReference type="ARBA" id="ARBA00008857"/>
    </source>
</evidence>
<dbReference type="InterPro" id="IPR010998">
    <property type="entry name" value="Integrase_recombinase_N"/>
</dbReference>
<reference evidence="9 10" key="1">
    <citation type="submission" date="2020-05" db="EMBL/GenBank/DDBJ databases">
        <title>Comparative genomic analysis of denitrifying bacteria from Halomonas genus.</title>
        <authorList>
            <person name="Wang L."/>
            <person name="Shao Z."/>
        </authorList>
    </citation>
    <scope>NUCLEOTIDE SEQUENCE [LARGE SCALE GENOMIC DNA]</scope>
    <source>
        <strain evidence="9 10">A4</strain>
    </source>
</reference>
<dbReference type="InterPro" id="IPR025166">
    <property type="entry name" value="Integrase_DNA_bind_dom"/>
</dbReference>
<dbReference type="InterPro" id="IPR002104">
    <property type="entry name" value="Integrase_catalytic"/>
</dbReference>
<evidence type="ECO:0000256" key="2">
    <source>
        <dbReference type="ARBA" id="ARBA00022908"/>
    </source>
</evidence>
<dbReference type="InterPro" id="IPR038488">
    <property type="entry name" value="Integrase_DNA-bd_sf"/>
</dbReference>
<protein>
    <submittedName>
        <fullName evidence="9">Tyrosine-type recombinase/integrase</fullName>
    </submittedName>
</protein>
<evidence type="ECO:0000256" key="5">
    <source>
        <dbReference type="PROSITE-ProRule" id="PRU01248"/>
    </source>
</evidence>
<dbReference type="Gene3D" id="3.30.160.390">
    <property type="entry name" value="Integrase, DNA-binding domain"/>
    <property type="match status" value="1"/>
</dbReference>
<sequence>MDYYDTRVQGLSLKVLPSGRQTYYLRYRDPRDKIVERKLGNGAVMKLSEARKAAQDILAKVAMGEDPFETRRTLKQVPTVAAFVETSYLPHAKSYKRSWKTDHCLLNKHILPAIGELHVDEVKRQHIVDIVSRLAETLKPASVNRTLILMRYLFNCMLKWEVPGMTRNPTAGVPLLTENNKRERYLKEDEALRLFKALEASPNPHLLFIIAMLLLTGARKGEVLNARWSDIDLDKRLWRIEFNKSGQTRHVPLSNGMLSLLDQLPRVEDNDYLLPNPKTGQPYTTLFRAWDNARRKAGLADLRIHDLRHSFASYVINQGHSLYEVQKLLGHTQVKTTQRYAHLTHESLLTAADTAAASVPWDREAREGEDKGEKQEKVGQRAKALPAGRTERPARQQALPRDAPSGQTVSPPPSGEPPDDESTQ</sequence>
<proteinExistence type="inferred from homology"/>
<dbReference type="InterPro" id="IPR011010">
    <property type="entry name" value="DNA_brk_join_enz"/>
</dbReference>
<feature type="domain" description="Core-binding (CB)" evidence="8">
    <location>
        <begin position="78"/>
        <end position="158"/>
    </location>
</feature>
<keyword evidence="2" id="KW-0229">DNA integration</keyword>
<comment type="similarity">
    <text evidence="1">Belongs to the 'phage' integrase family.</text>
</comment>
<dbReference type="Pfam" id="PF13356">
    <property type="entry name" value="Arm-DNA-bind_3"/>
    <property type="match status" value="1"/>
</dbReference>
<dbReference type="PANTHER" id="PTHR30629:SF2">
    <property type="entry name" value="PROPHAGE INTEGRASE INTS-RELATED"/>
    <property type="match status" value="1"/>
</dbReference>
<keyword evidence="3 5" id="KW-0238">DNA-binding</keyword>
<keyword evidence="10" id="KW-1185">Reference proteome</keyword>
<dbReference type="InterPro" id="IPR050808">
    <property type="entry name" value="Phage_Integrase"/>
</dbReference>
<dbReference type="PROSITE" id="PS51898">
    <property type="entry name" value="TYR_RECOMBINASE"/>
    <property type="match status" value="1"/>
</dbReference>
<dbReference type="Proteomes" id="UP000814385">
    <property type="component" value="Unassembled WGS sequence"/>
</dbReference>
<dbReference type="InterPro" id="IPR044068">
    <property type="entry name" value="CB"/>
</dbReference>
<evidence type="ECO:0000259" key="8">
    <source>
        <dbReference type="PROSITE" id="PS51900"/>
    </source>
</evidence>